<evidence type="ECO:0000313" key="3">
    <source>
        <dbReference type="Proteomes" id="UP000001646"/>
    </source>
</evidence>
<evidence type="ECO:0000256" key="1">
    <source>
        <dbReference type="SAM" id="MobiDB-lite"/>
    </source>
</evidence>
<dbReference type="PANTHER" id="PTHR47056:SF1">
    <property type="entry name" value="RHO GUANINE NUCLEOTIDE EXCHANGE FACTOR 39"/>
    <property type="match status" value="1"/>
</dbReference>
<reference evidence="2" key="3">
    <citation type="submission" date="2025-09" db="UniProtKB">
        <authorList>
            <consortium name="Ensembl"/>
        </authorList>
    </citation>
    <scope>IDENTIFICATION</scope>
</reference>
<organism evidence="2 3">
    <name type="scientific">Anolis carolinensis</name>
    <name type="common">Green anole</name>
    <name type="synonym">American chameleon</name>
    <dbReference type="NCBI Taxonomy" id="28377"/>
    <lineage>
        <taxon>Eukaryota</taxon>
        <taxon>Metazoa</taxon>
        <taxon>Chordata</taxon>
        <taxon>Craniata</taxon>
        <taxon>Vertebrata</taxon>
        <taxon>Euteleostomi</taxon>
        <taxon>Lepidosauria</taxon>
        <taxon>Squamata</taxon>
        <taxon>Bifurcata</taxon>
        <taxon>Unidentata</taxon>
        <taxon>Episquamata</taxon>
        <taxon>Toxicofera</taxon>
        <taxon>Iguania</taxon>
        <taxon>Dactyloidae</taxon>
        <taxon>Anolis</taxon>
    </lineage>
</organism>
<feature type="compositionally biased region" description="Gly residues" evidence="1">
    <location>
        <begin position="43"/>
        <end position="60"/>
    </location>
</feature>
<dbReference type="PANTHER" id="PTHR47056">
    <property type="entry name" value="RHO GUANINE NUCLEOTIDE EXCHANGE FACTOR 39"/>
    <property type="match status" value="1"/>
</dbReference>
<dbReference type="Gene3D" id="1.20.900.10">
    <property type="entry name" value="Dbl homology (DH) domain"/>
    <property type="match status" value="1"/>
</dbReference>
<dbReference type="InterPro" id="IPR011993">
    <property type="entry name" value="PH-like_dom_sf"/>
</dbReference>
<dbReference type="SUPFAM" id="SSF50729">
    <property type="entry name" value="PH domain-like"/>
    <property type="match status" value="1"/>
</dbReference>
<dbReference type="FunCoup" id="A0A803TWV6">
    <property type="interactions" value="136"/>
</dbReference>
<dbReference type="Ensembl" id="ENSACAT00000045107.1">
    <property type="protein sequence ID" value="ENSACAP00000039696.1"/>
    <property type="gene ID" value="ENSACAG00000009488.4"/>
</dbReference>
<dbReference type="AlphaFoldDB" id="A0A803TWV6"/>
<dbReference type="Gene3D" id="2.30.29.30">
    <property type="entry name" value="Pleckstrin-homology domain (PH domain)/Phosphotyrosine-binding domain (PTB)"/>
    <property type="match status" value="1"/>
</dbReference>
<proteinExistence type="predicted"/>
<feature type="region of interest" description="Disordered" evidence="1">
    <location>
        <begin position="32"/>
        <end position="75"/>
    </location>
</feature>
<dbReference type="InterPro" id="IPR042987">
    <property type="entry name" value="ARHGEF39"/>
</dbReference>
<reference evidence="2" key="2">
    <citation type="submission" date="2025-08" db="UniProtKB">
        <authorList>
            <consortium name="Ensembl"/>
        </authorList>
    </citation>
    <scope>IDENTIFICATION</scope>
</reference>
<sequence>MAGRSFGKLSPAYSLQSRNRYAVVGTLSVLHAQRSNRQHPGSGSLGSRGRGGGCPSGGGDASRERRPSWARCRPVGAGEREGGRYFVALLKAKGTLEPDAREAIFAAPPGRDSVCKQGPDEPLSGGLGWGYIRHGQTWARQRQVRKNKAFSRFKRLQETRPEFGGSRLEDLLLLPLQRLRQPALLFLAAHCPSLKCHPGLFAAALKSVAEAVHQIQEIARFHENMDRLSRIQKLLKGQKTQVMQPGRWFLQEGWLMVAPPKGEGLRPRMFFLFSDVLLMARPCHPLHPWNAHKVAVKEVLWLQPQCSVAKVFGHSRGHGGLLSVSLGRML</sequence>
<keyword evidence="3" id="KW-1185">Reference proteome</keyword>
<reference evidence="2" key="1">
    <citation type="submission" date="2009-12" db="EMBL/GenBank/DDBJ databases">
        <title>The Genome Sequence of Anolis carolinensis (Green Anole Lizard).</title>
        <authorList>
            <consortium name="The Genome Sequencing Platform"/>
            <person name="Di Palma F."/>
            <person name="Alfoldi J."/>
            <person name="Heiman D."/>
            <person name="Young S."/>
            <person name="Grabherr M."/>
            <person name="Johnson J."/>
            <person name="Lander E.S."/>
            <person name="Lindblad-Toh K."/>
        </authorList>
    </citation>
    <scope>NUCLEOTIDE SEQUENCE [LARGE SCALE GENOMIC DNA]</scope>
    <source>
        <strain evidence="2">JBL SC #1</strain>
    </source>
</reference>
<dbReference type="GO" id="GO:0005886">
    <property type="term" value="C:plasma membrane"/>
    <property type="evidence" value="ECO:0000318"/>
    <property type="project" value="GO_Central"/>
</dbReference>
<evidence type="ECO:0000313" key="2">
    <source>
        <dbReference type="Ensembl" id="ENSACAP00000039696.1"/>
    </source>
</evidence>
<evidence type="ECO:0008006" key="4">
    <source>
        <dbReference type="Google" id="ProtNLM"/>
    </source>
</evidence>
<dbReference type="GO" id="GO:0030335">
    <property type="term" value="P:positive regulation of cell migration"/>
    <property type="evidence" value="ECO:0000318"/>
    <property type="project" value="GO_Central"/>
</dbReference>
<protein>
    <recommendedName>
        <fullName evidence="4">DH domain-containing protein</fullName>
    </recommendedName>
</protein>
<name>A0A803TWV6_ANOCA</name>
<dbReference type="InParanoid" id="A0A803TWV6"/>
<dbReference type="GeneTree" id="ENSGT00440000033863"/>
<dbReference type="SUPFAM" id="SSF48065">
    <property type="entry name" value="DBL homology domain (DH-domain)"/>
    <property type="match status" value="1"/>
</dbReference>
<dbReference type="Bgee" id="ENSACAG00000009488">
    <property type="expression patterns" value="Expressed in ovary and 6 other cell types or tissues"/>
</dbReference>
<accession>A0A803TWV6</accession>
<dbReference type="Proteomes" id="UP000001646">
    <property type="component" value="Unplaced"/>
</dbReference>
<dbReference type="InterPro" id="IPR035899">
    <property type="entry name" value="DBL_dom_sf"/>
</dbReference>